<evidence type="ECO:0000256" key="7">
    <source>
        <dbReference type="RuleBase" id="RU364038"/>
    </source>
</evidence>
<dbReference type="SUPFAM" id="SSF54423">
    <property type="entry name" value="DsbC/DsbG N-terminal domain-like"/>
    <property type="match status" value="1"/>
</dbReference>
<evidence type="ECO:0000256" key="5">
    <source>
        <dbReference type="ARBA" id="ARBA00023157"/>
    </source>
</evidence>
<dbReference type="STRING" id="47879.AXG94_20860"/>
<evidence type="ECO:0000256" key="3">
    <source>
        <dbReference type="ARBA" id="ARBA00022729"/>
    </source>
</evidence>
<name>A0A3M3E6X2_9PSED</name>
<comment type="function">
    <text evidence="7">Required for disulfide bond formation in some periplasmic proteins. Acts by transferring its disulfide bond to other proteins and is reduced in the process.</text>
</comment>
<dbReference type="InterPro" id="IPR018950">
    <property type="entry name" value="DiS-bond_isomerase_DsbC/G_N"/>
</dbReference>
<evidence type="ECO:0000256" key="4">
    <source>
        <dbReference type="ARBA" id="ARBA00022764"/>
    </source>
</evidence>
<keyword evidence="11" id="KW-1185">Reference proteome</keyword>
<dbReference type="CDD" id="cd03020">
    <property type="entry name" value="DsbA_DsbC_DsbG"/>
    <property type="match status" value="1"/>
</dbReference>
<dbReference type="SUPFAM" id="SSF52833">
    <property type="entry name" value="Thioredoxin-like"/>
    <property type="match status" value="1"/>
</dbReference>
<dbReference type="GO" id="GO:0042597">
    <property type="term" value="C:periplasmic space"/>
    <property type="evidence" value="ECO:0007669"/>
    <property type="project" value="UniProtKB-SubCell"/>
</dbReference>
<dbReference type="Gene3D" id="3.10.450.70">
    <property type="entry name" value="Disulphide bond isomerase, DsbC/G, N-terminal"/>
    <property type="match status" value="1"/>
</dbReference>
<proteinExistence type="inferred from homology"/>
<sequence length="418" mass="44919">MRPRSPGSANPSRPTPCVMPSPRTCSTMEPTCGWCRCCWATATCPPPRSTPMSPGRACRICMPSIIHAAEGEMHRPTALWGLHRFDGPPRSAVGARLARDGRAAMHRMSSVIVHRGQALLPQARSHKKCTANVLRQRHSAPPALCGRLDRFAQWAAGTGSAGWRFSSHLFASGVPMRLIQMFTAAAIALASTFAIADDAADKAIRKSLENLQLEVPIEAISASPMAGLYEVKLKGSRVLYASADGQYIVQGNLFELKDGKPVNLTELTERQGVSKLINGIPVAETVVYPAVGETKSHITVFTDTTCPYCHKLHAEVPELNKRGIEVRYVAFPRQGLGSPGDEQLQAVWCSKDKKAAMDKMVDGKEIKAAKCENPVSKQFALGQSIGVNGTPAIVLADGQVIPGYQPAPQVAKLALGAK</sequence>
<dbReference type="Pfam" id="PF10411">
    <property type="entry name" value="DsbC_N"/>
    <property type="match status" value="1"/>
</dbReference>
<dbReference type="PANTHER" id="PTHR35272:SF3">
    <property type="entry name" value="THIOL:DISULFIDE INTERCHANGE PROTEIN DSBC"/>
    <property type="match status" value="1"/>
</dbReference>
<keyword evidence="4 7" id="KW-0574">Periplasm</keyword>
<evidence type="ECO:0000313" key="11">
    <source>
        <dbReference type="Proteomes" id="UP000270661"/>
    </source>
</evidence>
<evidence type="ECO:0000259" key="9">
    <source>
        <dbReference type="Pfam" id="PF13098"/>
    </source>
</evidence>
<keyword evidence="5" id="KW-1015">Disulfide bond</keyword>
<accession>A0A3M3E6X2</accession>
<evidence type="ECO:0000256" key="2">
    <source>
        <dbReference type="ARBA" id="ARBA00009813"/>
    </source>
</evidence>
<comment type="caution">
    <text evidence="10">The sequence shown here is derived from an EMBL/GenBank/DDBJ whole genome shotgun (WGS) entry which is preliminary data.</text>
</comment>
<evidence type="ECO:0000259" key="8">
    <source>
        <dbReference type="Pfam" id="PF10411"/>
    </source>
</evidence>
<dbReference type="InterPro" id="IPR012336">
    <property type="entry name" value="Thioredoxin-like_fold"/>
</dbReference>
<comment type="subcellular location">
    <subcellularLocation>
        <location evidence="1 7">Periplasm</location>
    </subcellularLocation>
</comment>
<keyword evidence="3 7" id="KW-0732">Signal</keyword>
<dbReference type="PROSITE" id="PS00194">
    <property type="entry name" value="THIOREDOXIN_1"/>
    <property type="match status" value="1"/>
</dbReference>
<dbReference type="PANTHER" id="PTHR35272">
    <property type="entry name" value="THIOL:DISULFIDE INTERCHANGE PROTEIN DSBC-RELATED"/>
    <property type="match status" value="1"/>
</dbReference>
<evidence type="ECO:0000256" key="1">
    <source>
        <dbReference type="ARBA" id="ARBA00004418"/>
    </source>
</evidence>
<dbReference type="EMBL" id="RBOJ01000095">
    <property type="protein sequence ID" value="RMM45205.1"/>
    <property type="molecule type" value="Genomic_DNA"/>
</dbReference>
<keyword evidence="6 7" id="KW-0676">Redox-active center</keyword>
<evidence type="ECO:0000256" key="6">
    <source>
        <dbReference type="ARBA" id="ARBA00023284"/>
    </source>
</evidence>
<gene>
    <name evidence="10" type="ORF">ALQ77_04957</name>
</gene>
<feature type="domain" description="Thioredoxin-like fold" evidence="9">
    <location>
        <begin position="292"/>
        <end position="413"/>
    </location>
</feature>
<comment type="similarity">
    <text evidence="2 7">Belongs to the thioredoxin family. DsbC subfamily.</text>
</comment>
<dbReference type="Pfam" id="PF13098">
    <property type="entry name" value="Thioredoxin_2"/>
    <property type="match status" value="1"/>
</dbReference>
<dbReference type="InterPro" id="IPR036249">
    <property type="entry name" value="Thioredoxin-like_sf"/>
</dbReference>
<dbReference type="InterPro" id="IPR017937">
    <property type="entry name" value="Thioredoxin_CS"/>
</dbReference>
<protein>
    <recommendedName>
        <fullName evidence="7">Thiol:disulfide interchange protein</fullName>
    </recommendedName>
</protein>
<reference evidence="10 11" key="1">
    <citation type="submission" date="2018-08" db="EMBL/GenBank/DDBJ databases">
        <title>Recombination of ecologically and evolutionarily significant loci maintains genetic cohesion in the Pseudomonas syringae species complex.</title>
        <authorList>
            <person name="Dillon M."/>
            <person name="Thakur S."/>
            <person name="Almeida R.N.D."/>
            <person name="Weir B.S."/>
            <person name="Guttman D.S."/>
        </authorList>
    </citation>
    <scope>NUCLEOTIDE SEQUENCE [LARGE SCALE GENOMIC DNA]</scope>
    <source>
        <strain evidence="10 11">NCPPB2445</strain>
    </source>
</reference>
<organism evidence="10 11">
    <name type="scientific">Pseudomonas corrugata</name>
    <dbReference type="NCBI Taxonomy" id="47879"/>
    <lineage>
        <taxon>Bacteria</taxon>
        <taxon>Pseudomonadati</taxon>
        <taxon>Pseudomonadota</taxon>
        <taxon>Gammaproteobacteria</taxon>
        <taxon>Pseudomonadales</taxon>
        <taxon>Pseudomonadaceae</taxon>
        <taxon>Pseudomonas</taxon>
    </lineage>
</organism>
<feature type="domain" description="Disulphide bond isomerase DsbC/G N-terminal" evidence="8">
    <location>
        <begin position="197"/>
        <end position="266"/>
    </location>
</feature>
<dbReference type="AlphaFoldDB" id="A0A3M3E6X2"/>
<evidence type="ECO:0000313" key="10">
    <source>
        <dbReference type="EMBL" id="RMM45205.1"/>
    </source>
</evidence>
<dbReference type="InterPro" id="IPR051470">
    <property type="entry name" value="Thiol:disulfide_interchange"/>
</dbReference>
<dbReference type="Gene3D" id="3.40.30.10">
    <property type="entry name" value="Glutaredoxin"/>
    <property type="match status" value="1"/>
</dbReference>
<dbReference type="InterPro" id="IPR009094">
    <property type="entry name" value="DiS-bond_isomerase_DsbC/G_N_sf"/>
</dbReference>
<dbReference type="InterPro" id="IPR033954">
    <property type="entry name" value="DiS-bond_Isoase_DsbC/G"/>
</dbReference>
<dbReference type="Proteomes" id="UP000270661">
    <property type="component" value="Unassembled WGS sequence"/>
</dbReference>